<reference evidence="4" key="1">
    <citation type="submission" date="2021-11" db="EMBL/GenBank/DDBJ databases">
        <authorList>
            <person name="Islam A."/>
            <person name="Islam S."/>
            <person name="Flora M.S."/>
            <person name="Rahman M."/>
            <person name="Ziaur R.M."/>
            <person name="Epstein J.H."/>
            <person name="Hassan M."/>
            <person name="Klassen M."/>
            <person name="Woodard K."/>
            <person name="Webb A."/>
            <person name="Webby R.J."/>
            <person name="El Zowalaty M.E."/>
        </authorList>
    </citation>
    <scope>NUCLEOTIDE SEQUENCE</scope>
    <source>
        <strain evidence="4">Pbs3</strain>
    </source>
</reference>
<dbReference type="InterPro" id="IPR058033">
    <property type="entry name" value="ARM_TBCD_2nd"/>
</dbReference>
<dbReference type="GO" id="GO:0000226">
    <property type="term" value="P:microtubule cytoskeleton organization"/>
    <property type="evidence" value="ECO:0007669"/>
    <property type="project" value="TreeGrafter"/>
</dbReference>
<evidence type="ECO:0000313" key="4">
    <source>
        <dbReference type="EMBL" id="CAH0479494.1"/>
    </source>
</evidence>
<dbReference type="Proteomes" id="UP001160483">
    <property type="component" value="Unassembled WGS sequence"/>
</dbReference>
<dbReference type="GO" id="GO:0007021">
    <property type="term" value="P:tubulin complex assembly"/>
    <property type="evidence" value="ECO:0007669"/>
    <property type="project" value="InterPro"/>
</dbReference>
<dbReference type="Pfam" id="PF12612">
    <property type="entry name" value="TFCD_C"/>
    <property type="match status" value="1"/>
</dbReference>
<organism evidence="4 5">
    <name type="scientific">Peronospora belbahrii</name>
    <dbReference type="NCBI Taxonomy" id="622444"/>
    <lineage>
        <taxon>Eukaryota</taxon>
        <taxon>Sar</taxon>
        <taxon>Stramenopiles</taxon>
        <taxon>Oomycota</taxon>
        <taxon>Peronosporomycetes</taxon>
        <taxon>Peronosporales</taxon>
        <taxon>Peronosporaceae</taxon>
        <taxon>Peronospora</taxon>
    </lineage>
</organism>
<dbReference type="InterPro" id="IPR022577">
    <property type="entry name" value="TBCD_C"/>
</dbReference>
<dbReference type="PANTHER" id="PTHR12658:SF0">
    <property type="entry name" value="TUBULIN-SPECIFIC CHAPERONE D"/>
    <property type="match status" value="1"/>
</dbReference>
<gene>
    <name evidence="4" type="ORF">PBS003_LOCUS6130</name>
</gene>
<evidence type="ECO:0008006" key="6">
    <source>
        <dbReference type="Google" id="ProtNLM"/>
    </source>
</evidence>
<dbReference type="GO" id="GO:0005096">
    <property type="term" value="F:GTPase activator activity"/>
    <property type="evidence" value="ECO:0007669"/>
    <property type="project" value="InterPro"/>
</dbReference>
<dbReference type="InterPro" id="IPR033162">
    <property type="entry name" value="TBCD"/>
</dbReference>
<comment type="caution">
    <text evidence="4">The sequence shown here is derived from an EMBL/GenBank/DDBJ whole genome shotgun (WGS) entry which is preliminary data.</text>
</comment>
<dbReference type="InterPro" id="IPR016024">
    <property type="entry name" value="ARM-type_fold"/>
</dbReference>
<dbReference type="InterPro" id="IPR011989">
    <property type="entry name" value="ARM-like"/>
</dbReference>
<evidence type="ECO:0000256" key="1">
    <source>
        <dbReference type="ARBA" id="ARBA00023186"/>
    </source>
</evidence>
<feature type="domain" description="Tubulin-folding cofactor D ARM repeats" evidence="3">
    <location>
        <begin position="327"/>
        <end position="574"/>
    </location>
</feature>
<dbReference type="GO" id="GO:0007023">
    <property type="term" value="P:post-chaperonin tubulin folding pathway"/>
    <property type="evidence" value="ECO:0007669"/>
    <property type="project" value="InterPro"/>
</dbReference>
<sequence>MTSVNAMEDESCNDTHYFVEHQQVSDLIQKLICTKHLTSEGTINHEFLAVHSTIIRILDRYLEQSNLLDPYFHEILDPIIKEILYLLATSTILSRPPHTTNDPVLSSSQVSHDPRLDKFFQLVYQLCKLRGYKTILKYLPHDVIHFEPILQLLQTQDSSDYTTWETRYVVLLWLSILCLVPFDLNTIDSSTCHTNMNDVSDKNSMPIVSSIMTLCLKYFEDSGPTQIAAAVCLSRLLSRPDMEHHYLIQFLTWSNQELLLASENTDMRVLQFKVTGIMLCLAHIAKNSPRKQHIEASRIYFASVMRLVAHLTEGNARLDRPKSSTLHRKLSIKLVQRLGLLHLPPKVRSWRYSRGLRSLELTLQSSGLAESNVVISTSQTCHADKTNKDNDDDALEVVEELEQIVEVLLCGLRDRDTVVRWSAAKGIGRITGRLPYEFADDIVQSVLEFFVATEDNGAWHGASLALAELARRGVLIPQRLPEAVECVANALKYDIRKGTYSIGSHVRDAACYACWSFARAYEPSLLLPWLKQVLAPAMLVNCVFDRELNCRRAASAAFQENVGRQGSTNFPSGIDLLTKADYFSVANVRHAYLDVSVFVAKYPEYRYPLLEHLISSKIGHWDVQIRGLAAAALGKIGALDPPNAMIHLFPRLLEFSLSPDVEVIVRHGAVISIADLLMCLSQVPVYIDGELQKKIKMLPIEVDRRRLFRGRGGEMIRSAICNVIEVISISRFSLGFAHVKKYLAMLEECFVHPNESVREAAIDAFGAFTAYYCPKIYEKGSPLHVKYMQELIPRFINSGIMVASKENDDSVKVLNPNVAARRGFLRAVGVAAKELIQPCLKEAFAAIFRSILLQERATEDEDPGSRVAAVQALVDLSSRPPAELDLDGIEDDVIQTLVRCIHNDYRLDERGDVGSWVRKESMIGIEKLLLGETTHTRKHNLWPVGAVVQTKYGRGVIIDSLSARKRKTDEVGNASEFGPVCYVKFDKPAFGYYYFGPTGVGLLHVAEEAVQSSDTGTVCIAAHTRSEQASSTAFARRLSLNTVVAIFGALAKQLAEKLDNIRMTSGGILFRLLHSTSPRIDNIPNRSELEEILPATLTVNWSVAHDTFPLVVKMMDIPGFLEEITAGLVISVGGLTESVVKASKSALFVWVRAHLQSKDYNLLSRFSFFLVTLLTHHHQDDRVTIPLMKTMALLLESNLLRFLFDIRQTDDGNRTTTAGFGGRLYDALRDEIQRCASISKLSAAISVLVGLLPSDPETESKTLRALVLFLGHKFPKVRKLTAERLYTRLLLHDKIVHEDKSDNVVEILSDTAWDASIPQVRIAQNELAKLFGMELRRSKEGRIAPAESAIATQEEPTYKTLIKEMGY</sequence>
<dbReference type="Pfam" id="PF23579">
    <property type="entry name" value="ARM_TBCD"/>
    <property type="match status" value="1"/>
</dbReference>
<dbReference type="Gene3D" id="1.25.10.10">
    <property type="entry name" value="Leucine-rich Repeat Variant"/>
    <property type="match status" value="2"/>
</dbReference>
<evidence type="ECO:0000259" key="2">
    <source>
        <dbReference type="Pfam" id="PF12612"/>
    </source>
</evidence>
<evidence type="ECO:0000259" key="3">
    <source>
        <dbReference type="Pfam" id="PF25767"/>
    </source>
</evidence>
<feature type="domain" description="Tubulin-folding cofactor D C-terminal" evidence="2">
    <location>
        <begin position="1046"/>
        <end position="1240"/>
    </location>
</feature>
<dbReference type="Pfam" id="PF25767">
    <property type="entry name" value="ARM_TBCD_2nd"/>
    <property type="match status" value="1"/>
</dbReference>
<name>A0AAU9L0I8_9STRA</name>
<evidence type="ECO:0000313" key="5">
    <source>
        <dbReference type="Proteomes" id="UP001160483"/>
    </source>
</evidence>
<keyword evidence="1" id="KW-0143">Chaperone</keyword>
<dbReference type="SUPFAM" id="SSF48371">
    <property type="entry name" value="ARM repeat"/>
    <property type="match status" value="1"/>
</dbReference>
<protein>
    <recommendedName>
        <fullName evidence="6">Tubulin-specific chaperone D C-terminal domain-containing protein</fullName>
    </recommendedName>
</protein>
<proteinExistence type="predicted"/>
<dbReference type="PANTHER" id="PTHR12658">
    <property type="entry name" value="BETA-TUBULIN COFACTOR D"/>
    <property type="match status" value="1"/>
</dbReference>
<dbReference type="EMBL" id="CAKKTJ010000308">
    <property type="protein sequence ID" value="CAH0479494.1"/>
    <property type="molecule type" value="Genomic_DNA"/>
</dbReference>
<dbReference type="GO" id="GO:0048487">
    <property type="term" value="F:beta-tubulin binding"/>
    <property type="evidence" value="ECO:0007669"/>
    <property type="project" value="InterPro"/>
</dbReference>
<accession>A0AAU9L0I8</accession>